<dbReference type="Proteomes" id="UP000199468">
    <property type="component" value="Unassembled WGS sequence"/>
</dbReference>
<comment type="caution">
    <text evidence="6">The sequence shown here is derived from an EMBL/GenBank/DDBJ whole genome shotgun (WGS) entry which is preliminary data.</text>
</comment>
<protein>
    <submittedName>
        <fullName evidence="6">Peptide/nickel transport system substrate-binding protein</fullName>
    </submittedName>
</protein>
<evidence type="ECO:0000256" key="2">
    <source>
        <dbReference type="ARBA" id="ARBA00005695"/>
    </source>
</evidence>
<evidence type="ECO:0000313" key="7">
    <source>
        <dbReference type="Proteomes" id="UP000199468"/>
    </source>
</evidence>
<name>A0ABY0P3C4_9HYPH</name>
<organism evidence="6 7">
    <name type="scientific">Bosea robiniae</name>
    <dbReference type="NCBI Taxonomy" id="1036780"/>
    <lineage>
        <taxon>Bacteria</taxon>
        <taxon>Pseudomonadati</taxon>
        <taxon>Pseudomonadota</taxon>
        <taxon>Alphaproteobacteria</taxon>
        <taxon>Hyphomicrobiales</taxon>
        <taxon>Boseaceae</taxon>
        <taxon>Bosea</taxon>
    </lineage>
</organism>
<dbReference type="Gene3D" id="3.10.105.10">
    <property type="entry name" value="Dipeptide-binding Protein, Domain 3"/>
    <property type="match status" value="1"/>
</dbReference>
<proteinExistence type="inferred from homology"/>
<dbReference type="EMBL" id="FNBZ01000005">
    <property type="protein sequence ID" value="SDG84178.1"/>
    <property type="molecule type" value="Genomic_DNA"/>
</dbReference>
<sequence length="534" mass="59230">MQPSFLKITRREGLGLGLALLSSIMYLSAPTSARAEFNLRIVQGTDVDTLDPAVSRSTPSQIVFNNIFNTLVRWKDTKLDEIVPDLAESWTKSEDGLRWTFKLRRGVKFHDGTPFDAEAVKFSLERILDPALGSPNRSLFTSISEVNAKNPETVEIVTKEPSPMLLEVLAEEYAGINSPTAVKKSGRAYARNPVGTGPYMLSEWVPAQQLVIKRNPDYAGTPGKPDKMTFRPVPEAEARVIELTTGNADIALNIPPEATEKVRRNAATAIVTEPSSFQIFFELNTTKPPFADPRVRLAINHAIDRKAIIEKILNGYGRVPDGIFPRGVQGRAPGQPPYAYDPDKARKMIAEVFPGGYNEPIVIWTPAGRYAKDKAVAETVQGYLNAIGLKTEFKVWEWATYQKTLYRPETGKGTGRGSNDANMWLLGTGVTNADWRLRRKFSSTDDSNLTGYKQPRIDELLAKASVDMNYTSRMQAYADVQKIVWNEAPNSLVLFDQVQLIGIAKGLKGLEVYGDEIIKLDQVTKLGRLPPSGR</sequence>
<dbReference type="PANTHER" id="PTHR30290:SF9">
    <property type="entry name" value="OLIGOPEPTIDE-BINDING PROTEIN APPA"/>
    <property type="match status" value="1"/>
</dbReference>
<comment type="subcellular location">
    <subcellularLocation>
        <location evidence="1">Periplasm</location>
    </subcellularLocation>
</comment>
<dbReference type="InterPro" id="IPR039424">
    <property type="entry name" value="SBP_5"/>
</dbReference>
<keyword evidence="4" id="KW-0732">Signal</keyword>
<comment type="similarity">
    <text evidence="2">Belongs to the bacterial solute-binding protein 5 family.</text>
</comment>
<keyword evidence="7" id="KW-1185">Reference proteome</keyword>
<reference evidence="6 7" key="1">
    <citation type="submission" date="2016-10" db="EMBL/GenBank/DDBJ databases">
        <authorList>
            <person name="Varghese N."/>
            <person name="Submissions S."/>
        </authorList>
    </citation>
    <scope>NUCLEOTIDE SEQUENCE [LARGE SCALE GENOMIC DNA]</scope>
    <source>
        <strain evidence="6 7">DSM 26672</strain>
    </source>
</reference>
<gene>
    <name evidence="6" type="ORF">SAMN05421844_105422</name>
</gene>
<evidence type="ECO:0000313" key="6">
    <source>
        <dbReference type="EMBL" id="SDG84178.1"/>
    </source>
</evidence>
<dbReference type="InterPro" id="IPR030678">
    <property type="entry name" value="Peptide/Ni-bd"/>
</dbReference>
<dbReference type="RefSeq" id="WP_210184311.1">
    <property type="nucleotide sequence ID" value="NZ_FNBZ01000005.1"/>
</dbReference>
<dbReference type="PIRSF" id="PIRSF002741">
    <property type="entry name" value="MppA"/>
    <property type="match status" value="1"/>
</dbReference>
<keyword evidence="3" id="KW-0813">Transport</keyword>
<feature type="domain" description="Solute-binding protein family 5" evidence="5">
    <location>
        <begin position="81"/>
        <end position="407"/>
    </location>
</feature>
<evidence type="ECO:0000256" key="4">
    <source>
        <dbReference type="ARBA" id="ARBA00022729"/>
    </source>
</evidence>
<evidence type="ECO:0000259" key="5">
    <source>
        <dbReference type="Pfam" id="PF00496"/>
    </source>
</evidence>
<evidence type="ECO:0000256" key="3">
    <source>
        <dbReference type="ARBA" id="ARBA00022448"/>
    </source>
</evidence>
<accession>A0ABY0P3C4</accession>
<dbReference type="Gene3D" id="3.90.76.10">
    <property type="entry name" value="Dipeptide-binding Protein, Domain 1"/>
    <property type="match status" value="1"/>
</dbReference>
<evidence type="ECO:0000256" key="1">
    <source>
        <dbReference type="ARBA" id="ARBA00004418"/>
    </source>
</evidence>
<dbReference type="Pfam" id="PF00496">
    <property type="entry name" value="SBP_bac_5"/>
    <property type="match status" value="1"/>
</dbReference>
<dbReference type="InterPro" id="IPR000914">
    <property type="entry name" value="SBP_5_dom"/>
</dbReference>
<dbReference type="PANTHER" id="PTHR30290">
    <property type="entry name" value="PERIPLASMIC BINDING COMPONENT OF ABC TRANSPORTER"/>
    <property type="match status" value="1"/>
</dbReference>
<dbReference type="SUPFAM" id="SSF53850">
    <property type="entry name" value="Periplasmic binding protein-like II"/>
    <property type="match status" value="1"/>
</dbReference>
<dbReference type="Gene3D" id="3.40.190.10">
    <property type="entry name" value="Periplasmic binding protein-like II"/>
    <property type="match status" value="1"/>
</dbReference>